<gene>
    <name evidence="1" type="ORF">CUMW_213060</name>
</gene>
<evidence type="ECO:0000313" key="2">
    <source>
        <dbReference type="Proteomes" id="UP000236630"/>
    </source>
</evidence>
<keyword evidence="2" id="KW-1185">Reference proteome</keyword>
<organism evidence="1 2">
    <name type="scientific">Citrus unshiu</name>
    <name type="common">Satsuma mandarin</name>
    <name type="synonym">Citrus nobilis var. unshiu</name>
    <dbReference type="NCBI Taxonomy" id="55188"/>
    <lineage>
        <taxon>Eukaryota</taxon>
        <taxon>Viridiplantae</taxon>
        <taxon>Streptophyta</taxon>
        <taxon>Embryophyta</taxon>
        <taxon>Tracheophyta</taxon>
        <taxon>Spermatophyta</taxon>
        <taxon>Magnoliopsida</taxon>
        <taxon>eudicotyledons</taxon>
        <taxon>Gunneridae</taxon>
        <taxon>Pentapetalae</taxon>
        <taxon>rosids</taxon>
        <taxon>malvids</taxon>
        <taxon>Sapindales</taxon>
        <taxon>Rutaceae</taxon>
        <taxon>Aurantioideae</taxon>
        <taxon>Citrus</taxon>
    </lineage>
</organism>
<sequence>MCYARSSIRSTIDRYKKARSDNSNSGTVTEINAQEVELENDSVCLRSKSCYYRGWRLCLLSPEQEDTLSR</sequence>
<dbReference type="Proteomes" id="UP000236630">
    <property type="component" value="Unassembled WGS sequence"/>
</dbReference>
<dbReference type="EMBL" id="BDQV01000285">
    <property type="protein sequence ID" value="GAY61830.1"/>
    <property type="molecule type" value="Genomic_DNA"/>
</dbReference>
<evidence type="ECO:0000313" key="1">
    <source>
        <dbReference type="EMBL" id="GAY61830.1"/>
    </source>
</evidence>
<reference evidence="1 2" key="1">
    <citation type="journal article" date="2017" name="Front. Genet.">
        <title>Draft sequencing of the heterozygous diploid genome of Satsuma (Citrus unshiu Marc.) using a hybrid assembly approach.</title>
        <authorList>
            <person name="Shimizu T."/>
            <person name="Tanizawa Y."/>
            <person name="Mochizuki T."/>
            <person name="Nagasaki H."/>
            <person name="Yoshioka T."/>
            <person name="Toyoda A."/>
            <person name="Fujiyama A."/>
            <person name="Kaminuma E."/>
            <person name="Nakamura Y."/>
        </authorList>
    </citation>
    <scope>NUCLEOTIDE SEQUENCE [LARGE SCALE GENOMIC DNA]</scope>
    <source>
        <strain evidence="2">cv. Miyagawa wase</strain>
    </source>
</reference>
<accession>A0A2H5QB08</accession>
<comment type="caution">
    <text evidence="1">The sequence shown here is derived from an EMBL/GenBank/DDBJ whole genome shotgun (WGS) entry which is preliminary data.</text>
</comment>
<proteinExistence type="predicted"/>
<dbReference type="AlphaFoldDB" id="A0A2H5QB08"/>
<protein>
    <submittedName>
        <fullName evidence="1">Uncharacterized protein</fullName>
    </submittedName>
</protein>
<feature type="non-terminal residue" evidence="1">
    <location>
        <position position="70"/>
    </location>
</feature>
<name>A0A2H5QB08_CITUN</name>